<dbReference type="SUPFAM" id="SSF81383">
    <property type="entry name" value="F-box domain"/>
    <property type="match status" value="1"/>
</dbReference>
<gene>
    <name evidence="2" type="ORF">N7515_008906</name>
</gene>
<evidence type="ECO:0000313" key="2">
    <source>
        <dbReference type="EMBL" id="KAJ5125081.1"/>
    </source>
</evidence>
<dbReference type="GeneID" id="81408820"/>
<feature type="region of interest" description="Disordered" evidence="1">
    <location>
        <begin position="30"/>
        <end position="106"/>
    </location>
</feature>
<organism evidence="2 3">
    <name type="scientific">Penicillium bovifimosum</name>
    <dbReference type="NCBI Taxonomy" id="126998"/>
    <lineage>
        <taxon>Eukaryota</taxon>
        <taxon>Fungi</taxon>
        <taxon>Dikarya</taxon>
        <taxon>Ascomycota</taxon>
        <taxon>Pezizomycotina</taxon>
        <taxon>Eurotiomycetes</taxon>
        <taxon>Eurotiomycetidae</taxon>
        <taxon>Eurotiales</taxon>
        <taxon>Aspergillaceae</taxon>
        <taxon>Penicillium</taxon>
    </lineage>
</organism>
<protein>
    <recommendedName>
        <fullName evidence="4">F-box domain-containing protein</fullName>
    </recommendedName>
</protein>
<dbReference type="RefSeq" id="XP_056519480.1">
    <property type="nucleotide sequence ID" value="XM_056669650.1"/>
</dbReference>
<proteinExistence type="predicted"/>
<dbReference type="EMBL" id="JAPQKL010000006">
    <property type="protein sequence ID" value="KAJ5125081.1"/>
    <property type="molecule type" value="Genomic_DNA"/>
</dbReference>
<reference evidence="2" key="2">
    <citation type="journal article" date="2023" name="IMA Fungus">
        <title>Comparative genomic study of the Penicillium genus elucidates a diverse pangenome and 15 lateral gene transfer events.</title>
        <authorList>
            <person name="Petersen C."/>
            <person name="Sorensen T."/>
            <person name="Nielsen M.R."/>
            <person name="Sondergaard T.E."/>
            <person name="Sorensen J.L."/>
            <person name="Fitzpatrick D.A."/>
            <person name="Frisvad J.C."/>
            <person name="Nielsen K.L."/>
        </authorList>
    </citation>
    <scope>NUCLEOTIDE SEQUENCE</scope>
    <source>
        <strain evidence="2">IBT 22155</strain>
    </source>
</reference>
<keyword evidence="3" id="KW-1185">Reference proteome</keyword>
<sequence length="515" mass="59675">MGYSEFYCQLCGVSFNILFRLPSGEFDLPYDERGRKSAEPAVDETESVNSADEDSIAQDLDFISREEDEDDEPYEYDSDHESTDGMSLDGNDTSASEESSTDVQEDTEMQWYSDWVAKTFDARRSGLEEHIGYYDSPMSGYSLDAISPEQAKGCRTAQFLVHKSTATQPWQSDALHESWEVKGDWFLSGICDGIPSRDVDIPRVWPARNGMEDIEADNELPSYREGGPNGVAMPFHPWCFDIFCRQSKVQFQEINVSGLMMWRNSELDWDVFRSFPRTEEVNRAREQWWNHEDGSEHLVANPLFVPGLPALLRDAVREHIVSDSTSSHEVMKSSQVMKSCYTSRHTGKSDPFYYLPWEIRLLVIDYLCSDSINNLSRASLAFANLPNSVWHKLVRKEMPWLWEAWEESECMHTTLLWSKVSTAEMRSNLRESSHYAQVLMECSYSREDAQEAAVRRFPLPLAEPDEVKLPRANTDWHRVFTQIRLNWENLKGLQNRQRIWRDVEEVVRRIRKLEG</sequence>
<evidence type="ECO:0000256" key="1">
    <source>
        <dbReference type="SAM" id="MobiDB-lite"/>
    </source>
</evidence>
<comment type="caution">
    <text evidence="2">The sequence shown here is derived from an EMBL/GenBank/DDBJ whole genome shotgun (WGS) entry which is preliminary data.</text>
</comment>
<accession>A0A9W9KY65</accession>
<evidence type="ECO:0008006" key="4">
    <source>
        <dbReference type="Google" id="ProtNLM"/>
    </source>
</evidence>
<dbReference type="Proteomes" id="UP001149079">
    <property type="component" value="Unassembled WGS sequence"/>
</dbReference>
<feature type="compositionally biased region" description="Acidic residues" evidence="1">
    <location>
        <begin position="66"/>
        <end position="76"/>
    </location>
</feature>
<reference evidence="2" key="1">
    <citation type="submission" date="2022-11" db="EMBL/GenBank/DDBJ databases">
        <authorList>
            <person name="Petersen C."/>
        </authorList>
    </citation>
    <scope>NUCLEOTIDE SEQUENCE</scope>
    <source>
        <strain evidence="2">IBT 22155</strain>
    </source>
</reference>
<dbReference type="OrthoDB" id="6612291at2759"/>
<evidence type="ECO:0000313" key="3">
    <source>
        <dbReference type="Proteomes" id="UP001149079"/>
    </source>
</evidence>
<dbReference type="AlphaFoldDB" id="A0A9W9KY65"/>
<dbReference type="InterPro" id="IPR036047">
    <property type="entry name" value="F-box-like_dom_sf"/>
</dbReference>
<feature type="compositionally biased region" description="Acidic residues" evidence="1">
    <location>
        <begin position="41"/>
        <end position="56"/>
    </location>
</feature>
<name>A0A9W9KY65_9EURO</name>